<evidence type="ECO:0000313" key="3">
    <source>
        <dbReference type="EMBL" id="HHL42151.1"/>
    </source>
</evidence>
<feature type="signal peptide" evidence="2">
    <location>
        <begin position="1"/>
        <end position="24"/>
    </location>
</feature>
<feature type="non-terminal residue" evidence="3">
    <location>
        <position position="598"/>
    </location>
</feature>
<comment type="caution">
    <text evidence="3">The sequence shown here is derived from an EMBL/GenBank/DDBJ whole genome shotgun (WGS) entry which is preliminary data.</text>
</comment>
<dbReference type="AlphaFoldDB" id="A0A7C5LZW1"/>
<gene>
    <name evidence="3" type="ORF">ENJ42_00905</name>
</gene>
<evidence type="ECO:0000256" key="2">
    <source>
        <dbReference type="SAM" id="SignalP"/>
    </source>
</evidence>
<dbReference type="InterPro" id="IPR028994">
    <property type="entry name" value="Integrin_alpha_N"/>
</dbReference>
<feature type="compositionally biased region" description="Acidic residues" evidence="1">
    <location>
        <begin position="218"/>
        <end position="232"/>
    </location>
</feature>
<reference evidence="3" key="1">
    <citation type="journal article" date="2020" name="mSystems">
        <title>Genome- and Community-Level Interaction Insights into Carbon Utilization and Element Cycling Functions of Hydrothermarchaeota in Hydrothermal Sediment.</title>
        <authorList>
            <person name="Zhou Z."/>
            <person name="Liu Y."/>
            <person name="Xu W."/>
            <person name="Pan J."/>
            <person name="Luo Z.H."/>
            <person name="Li M."/>
        </authorList>
    </citation>
    <scope>NUCLEOTIDE SEQUENCE [LARGE SCALE GENOMIC DNA]</scope>
    <source>
        <strain evidence="3">HyVt-485</strain>
    </source>
</reference>
<feature type="region of interest" description="Disordered" evidence="1">
    <location>
        <begin position="544"/>
        <end position="583"/>
    </location>
</feature>
<protein>
    <recommendedName>
        <fullName evidence="4">VCBS repeat-containing protein</fullName>
    </recommendedName>
</protein>
<dbReference type="SUPFAM" id="SSF69318">
    <property type="entry name" value="Integrin alpha N-terminal domain"/>
    <property type="match status" value="1"/>
</dbReference>
<accession>A0A7C5LZW1</accession>
<keyword evidence="2" id="KW-0732">Signal</keyword>
<proteinExistence type="predicted"/>
<feature type="chain" id="PRO_5027594032" description="VCBS repeat-containing protein" evidence="2">
    <location>
        <begin position="25"/>
        <end position="598"/>
    </location>
</feature>
<dbReference type="Proteomes" id="UP000885830">
    <property type="component" value="Unassembled WGS sequence"/>
</dbReference>
<evidence type="ECO:0008006" key="4">
    <source>
        <dbReference type="Google" id="ProtNLM"/>
    </source>
</evidence>
<feature type="region of interest" description="Disordered" evidence="1">
    <location>
        <begin position="218"/>
        <end position="242"/>
    </location>
</feature>
<organism evidence="3">
    <name type="scientific">Hellea balneolensis</name>
    <dbReference type="NCBI Taxonomy" id="287478"/>
    <lineage>
        <taxon>Bacteria</taxon>
        <taxon>Pseudomonadati</taxon>
        <taxon>Pseudomonadota</taxon>
        <taxon>Alphaproteobacteria</taxon>
        <taxon>Maricaulales</taxon>
        <taxon>Robiginitomaculaceae</taxon>
        <taxon>Hellea</taxon>
    </lineage>
</organism>
<feature type="region of interest" description="Disordered" evidence="1">
    <location>
        <begin position="509"/>
        <end position="532"/>
    </location>
</feature>
<evidence type="ECO:0000256" key="1">
    <source>
        <dbReference type="SAM" id="MobiDB-lite"/>
    </source>
</evidence>
<dbReference type="EMBL" id="DRMJ01000042">
    <property type="protein sequence ID" value="HHL42151.1"/>
    <property type="molecule type" value="Genomic_DNA"/>
</dbReference>
<sequence length="598" mass="65417">MNTKILRVGAILTILAAGSGTAWADYNCNVKISLENVSNNTVLFPITSWSKDVPDFRTSGMAKFAYQAYPGWVDFVPFGPVAMDITNAIPSRTQKCMNEAMTRVFSSASATSSIMDEILSSQIDINAKSYYCTQPQVMEPGEGGQMSGRAGFKFKFSAQKILNRNNWRHETITMYPPKSFCASYYKPSCFGQPDEDEFEADVEEFNGEYIEGLFEDQPSTDEQWEDQLENAEEAANSTPPPTEYCVAKPWEPLTLNTIKYSQNGTSSWQLTNRSTTNDISLYIAADFSGEGKDDLFIRQNGTIYSPTPDDSFYQNCMTTTPTPSHGGHIGGLFGFGRPKPSGGPFGNNNFPKHVISCIPAQMRESNIQNYKLAKLDGSKTSIIRPKNGAWQVFDTDTRTWIPRAIPGAKAIKYDPRSGVNSSLPSMPANPNAYFAGLKSAASHAQTLGFGDFFGDGKDDAFVIYDGKWWVSNNLSAPWVVIADFNLIRPQGLLSVSDSKAELKHLPNEPSVQLEQKTKLKAPTSGVKVKSAGVQTRTSALTQKAVPVTRQQKPKMSVQKPATSQVATGKRPSLKSGPATFSKGATLQTGSLSAVNTHI</sequence>
<name>A0A7C5LZW1_9PROT</name>